<dbReference type="PANTHER" id="PTHR42830">
    <property type="entry name" value="OSMOTICALLY INDUCIBLE FAMILY PROTEIN"/>
    <property type="match status" value="1"/>
</dbReference>
<evidence type="ECO:0000313" key="2">
    <source>
        <dbReference type="Proteomes" id="UP000249354"/>
    </source>
</evidence>
<dbReference type="InterPro" id="IPR015946">
    <property type="entry name" value="KH_dom-like_a/b"/>
</dbReference>
<dbReference type="InterPro" id="IPR036102">
    <property type="entry name" value="OsmC/Ohrsf"/>
</dbReference>
<dbReference type="NCBIfam" id="TIGR03562">
    <property type="entry name" value="osmo_induc_OsmC"/>
    <property type="match status" value="1"/>
</dbReference>
<dbReference type="GO" id="GO:0004601">
    <property type="term" value="F:peroxidase activity"/>
    <property type="evidence" value="ECO:0007669"/>
    <property type="project" value="InterPro"/>
</dbReference>
<gene>
    <name evidence="1" type="ORF">DCF25_00875</name>
</gene>
<dbReference type="EMBL" id="QBMC01000003">
    <property type="protein sequence ID" value="PZO23210.1"/>
    <property type="molecule type" value="Genomic_DNA"/>
</dbReference>
<evidence type="ECO:0000313" key="1">
    <source>
        <dbReference type="EMBL" id="PZO23210.1"/>
    </source>
</evidence>
<sequence length="141" mass="15139">MDSKSTVVWQGSLKQGEGKITTESKALNESVYNFGTRFENNPGTNPEELIAAAHAACFTMAVADGLGGENITPEKLETVATVTLSTEGNEPKVSQIQLKITGKLPGADEETFKKVANTAKENCPISRLFNADISLEVHLEK</sequence>
<reference evidence="1 2" key="2">
    <citation type="submission" date="2018-06" db="EMBL/GenBank/DDBJ databases">
        <title>Metagenomic assembly of (sub)arctic Cyanobacteria and their associated microbiome from non-axenic cultures.</title>
        <authorList>
            <person name="Baurain D."/>
        </authorList>
    </citation>
    <scope>NUCLEOTIDE SEQUENCE [LARGE SCALE GENOMIC DNA]</scope>
    <source>
        <strain evidence="1">ULC129bin1</strain>
    </source>
</reference>
<reference evidence="2" key="1">
    <citation type="submission" date="2018-04" db="EMBL/GenBank/DDBJ databases">
        <authorList>
            <person name="Cornet L."/>
        </authorList>
    </citation>
    <scope>NUCLEOTIDE SEQUENCE [LARGE SCALE GENOMIC DNA]</scope>
</reference>
<dbReference type="GO" id="GO:0006979">
    <property type="term" value="P:response to oxidative stress"/>
    <property type="evidence" value="ECO:0007669"/>
    <property type="project" value="InterPro"/>
</dbReference>
<dbReference type="AlphaFoldDB" id="A0A2W4UV48"/>
<organism evidence="1 2">
    <name type="scientific">Leptolyngbya foveolarum</name>
    <dbReference type="NCBI Taxonomy" id="47253"/>
    <lineage>
        <taxon>Bacteria</taxon>
        <taxon>Bacillati</taxon>
        <taxon>Cyanobacteriota</taxon>
        <taxon>Cyanophyceae</taxon>
        <taxon>Leptolyngbyales</taxon>
        <taxon>Leptolyngbyaceae</taxon>
        <taxon>Leptolyngbya group</taxon>
        <taxon>Leptolyngbya</taxon>
    </lineage>
</organism>
<dbReference type="Pfam" id="PF02566">
    <property type="entry name" value="OsmC"/>
    <property type="match status" value="1"/>
</dbReference>
<dbReference type="Proteomes" id="UP000249354">
    <property type="component" value="Unassembled WGS sequence"/>
</dbReference>
<name>A0A2W4UV48_9CYAN</name>
<protein>
    <submittedName>
        <fullName evidence="1">OsmC family peroxiredoxin</fullName>
    </submittedName>
</protein>
<dbReference type="InterPro" id="IPR052707">
    <property type="entry name" value="OsmC_Ohr_Peroxiredoxin"/>
</dbReference>
<comment type="caution">
    <text evidence="1">The sequence shown here is derived from an EMBL/GenBank/DDBJ whole genome shotgun (WGS) entry which is preliminary data.</text>
</comment>
<dbReference type="Gene3D" id="3.30.300.20">
    <property type="match status" value="1"/>
</dbReference>
<dbReference type="SUPFAM" id="SSF82784">
    <property type="entry name" value="OsmC-like"/>
    <property type="match status" value="1"/>
</dbReference>
<dbReference type="InterPro" id="IPR019904">
    <property type="entry name" value="Peroxiredoxin_OsmC"/>
</dbReference>
<dbReference type="InterPro" id="IPR003718">
    <property type="entry name" value="OsmC/Ohr_fam"/>
</dbReference>
<accession>A0A2W4UV48</accession>
<proteinExistence type="predicted"/>
<dbReference type="PANTHER" id="PTHR42830:SF1">
    <property type="entry name" value="OSMOTICALLY INDUCIBLE FAMILY PROTEIN"/>
    <property type="match status" value="1"/>
</dbReference>